<evidence type="ECO:0000313" key="22">
    <source>
        <dbReference type="Proteomes" id="UP000278715"/>
    </source>
</evidence>
<dbReference type="EMBL" id="CP011057">
    <property type="protein sequence ID" value="AKA78406.1"/>
    <property type="molecule type" value="Genomic_DNA"/>
</dbReference>
<evidence type="ECO:0000313" key="24">
    <source>
        <dbReference type="Proteomes" id="UP000594632"/>
    </source>
</evidence>
<evidence type="ECO:0000313" key="11">
    <source>
        <dbReference type="EMBL" id="QPG50019.1"/>
    </source>
</evidence>
<dbReference type="EMBL" id="LT549890">
    <property type="protein sequence ID" value="SAI86466.1"/>
    <property type="molecule type" value="Genomic_DNA"/>
</dbReference>
<evidence type="ECO:0000313" key="23">
    <source>
        <dbReference type="Proteomes" id="UP000282269"/>
    </source>
</evidence>
<dbReference type="EMBL" id="CP033241">
    <property type="protein sequence ID" value="AZF83210.1"/>
    <property type="molecule type" value="Genomic_DNA"/>
</dbReference>
<evidence type="ECO:0000313" key="1">
    <source>
        <dbReference type="EMBL" id="AKA73016.1"/>
    </source>
</evidence>
<evidence type="ECO:0000313" key="15">
    <source>
        <dbReference type="Proteomes" id="UP000033106"/>
    </source>
</evidence>
<dbReference type="EMBL" id="CP033237">
    <property type="protein sequence ID" value="AZF72765.1"/>
    <property type="molecule type" value="Genomic_DNA"/>
</dbReference>
<evidence type="ECO:0000313" key="4">
    <source>
        <dbReference type="EMBL" id="AZF67525.1"/>
    </source>
</evidence>
<proteinExistence type="predicted"/>
<evidence type="ECO:0000313" key="5">
    <source>
        <dbReference type="EMBL" id="AZF70145.1"/>
    </source>
</evidence>
<evidence type="ECO:0000313" key="3">
    <source>
        <dbReference type="EMBL" id="AKA78406.1"/>
    </source>
</evidence>
<dbReference type="Proteomes" id="UP000275843">
    <property type="component" value="Chromosome"/>
</dbReference>
<dbReference type="Proteomes" id="UP000033085">
    <property type="component" value="Chromosome"/>
</dbReference>
<evidence type="ECO:0000313" key="13">
    <source>
        <dbReference type="Proteomes" id="UP000033057"/>
    </source>
</evidence>
<dbReference type="Proteomes" id="UP000273194">
    <property type="component" value="Chromosome"/>
</dbReference>
<evidence type="ECO:0000313" key="9">
    <source>
        <dbReference type="EMBL" id="AZF80602.1"/>
    </source>
</evidence>
<evidence type="ECO:0000313" key="21">
    <source>
        <dbReference type="Proteomes" id="UP000275843"/>
    </source>
</evidence>
<dbReference type="GeneID" id="44128563"/>
<gene>
    <name evidence="11" type="ORF">HFC64_09480</name>
    <name evidence="12" type="ORF">SSOP1_2912</name>
    <name evidence="3" type="ORF">SULA_0622</name>
    <name evidence="1" type="ORF">SULB_0624</name>
    <name evidence="2" type="ORF">SULC_0622</name>
    <name evidence="4" type="ORF">SULG_03185</name>
    <name evidence="5" type="ORF">SULH_03185</name>
    <name evidence="6" type="ORF">SULI_03185</name>
    <name evidence="7" type="ORF">SULM_03185</name>
    <name evidence="8" type="ORF">SULN_03185</name>
    <name evidence="9" type="ORF">SULO_03195</name>
    <name evidence="10" type="ORF">SULZ_03230</name>
</gene>
<reference evidence="11 24" key="6">
    <citation type="journal article" date="2020" name="Nat. Commun.">
        <title>The structures of two archaeal type IV pili illuminate evolutionary relationships.</title>
        <authorList>
            <person name="Wang F."/>
            <person name="Baquero D.P."/>
            <person name="Su Z."/>
            <person name="Beltran L.C."/>
            <person name="Prangishvili D."/>
            <person name="Krupovic M."/>
            <person name="Egelman E.H."/>
        </authorList>
    </citation>
    <scope>NUCLEOTIDE SEQUENCE [LARGE SCALE GENOMIC DNA]</scope>
    <source>
        <strain evidence="11 24">POZ149</strain>
    </source>
</reference>
<evidence type="ECO:0000313" key="2">
    <source>
        <dbReference type="EMBL" id="AKA75714.1"/>
    </source>
</evidence>
<accession>A0A0E3K822</accession>
<dbReference type="OrthoDB" id="34379at2157"/>
<dbReference type="KEGG" id="ssoa:SULA_0622"/>
<sequence>MLSLLSYFYILFIMNREVAVKFEDEENAFYLISDDGLIVKRNTIPKKIDILIVKQTDRSKIIEAVKMNYKLFECNNITKEECLVKVLNRVFPYCKTCRFT</sequence>
<dbReference type="Proteomes" id="UP000594632">
    <property type="component" value="Chromosome"/>
</dbReference>
<evidence type="ECO:0000313" key="10">
    <source>
        <dbReference type="EMBL" id="AZF83210.1"/>
    </source>
</evidence>
<dbReference type="Proteomes" id="UP000033106">
    <property type="component" value="Chromosome"/>
</dbReference>
<dbReference type="Proteomes" id="UP000273443">
    <property type="component" value="Chromosome"/>
</dbReference>
<dbReference type="Proteomes" id="UP000282269">
    <property type="component" value="Chromosome"/>
</dbReference>
<evidence type="ECO:0000313" key="16">
    <source>
        <dbReference type="Proteomes" id="UP000076770"/>
    </source>
</evidence>
<evidence type="ECO:0000313" key="7">
    <source>
        <dbReference type="EMBL" id="AZF75388.1"/>
    </source>
</evidence>
<evidence type="ECO:0000313" key="12">
    <source>
        <dbReference type="EMBL" id="SAI86466.1"/>
    </source>
</evidence>
<name>A0A0E3K822_SACSO</name>
<evidence type="ECO:0000313" key="18">
    <source>
        <dbReference type="Proteomes" id="UP000269431"/>
    </source>
</evidence>
<organism evidence="2 13">
    <name type="scientific">Saccharolobus solfataricus</name>
    <name type="common">Sulfolobus solfataricus</name>
    <dbReference type="NCBI Taxonomy" id="2287"/>
    <lineage>
        <taxon>Archaea</taxon>
        <taxon>Thermoproteota</taxon>
        <taxon>Thermoprotei</taxon>
        <taxon>Sulfolobales</taxon>
        <taxon>Sulfolobaceae</taxon>
        <taxon>Saccharolobus</taxon>
    </lineage>
</organism>
<dbReference type="EMBL" id="CP033235">
    <property type="protein sequence ID" value="AZF67525.1"/>
    <property type="molecule type" value="Genomic_DNA"/>
</dbReference>
<dbReference type="EMBL" id="CP033240">
    <property type="protein sequence ID" value="AZF80602.1"/>
    <property type="molecule type" value="Genomic_DNA"/>
</dbReference>
<dbReference type="Proteomes" id="UP000269431">
    <property type="component" value="Chromosome"/>
</dbReference>
<reference evidence="17 18" key="4">
    <citation type="journal article" date="2018" name="Proc. Natl. Acad. Sci. U.S.A.">
        <title>Nonmutational mechanism of inheritance in the Archaeon Sulfolobus solfataricus.</title>
        <authorList>
            <person name="Payne S."/>
            <person name="McCarthy S."/>
            <person name="Johnson T."/>
            <person name="North E."/>
            <person name="Blum P."/>
        </authorList>
    </citation>
    <scope>NUCLEOTIDE SEQUENCE [LARGE SCALE GENOMIC DNA]</scope>
    <source>
        <strain evidence="5 17">SARC-H</strain>
        <strain evidence="6 21">SARC-I</strain>
        <strain evidence="8 22">SARC-N</strain>
        <strain evidence="9 23">SARC-O</strain>
        <strain evidence="10 18">SUL120</strain>
        <strain evidence="4 19">SULG</strain>
        <strain evidence="7 20">SULM</strain>
    </source>
</reference>
<dbReference type="GeneID" id="1452844"/>
<dbReference type="PATRIC" id="fig|2287.6.peg.648"/>
<evidence type="ECO:0000313" key="6">
    <source>
        <dbReference type="EMBL" id="AZF72765.1"/>
    </source>
</evidence>
<reference evidence="16" key="3">
    <citation type="submission" date="2016-04" db="EMBL/GenBank/DDBJ databases">
        <authorList>
            <person name="Shah S.A."/>
            <person name="Garrett R.A."/>
        </authorList>
    </citation>
    <scope>NUCLEOTIDE SEQUENCE [LARGE SCALE GENOMIC DNA]</scope>
    <source>
        <strain evidence="16">ATCC 35091 / DSM 1616 / JCM 8930 / NBRC 15331 / P1</strain>
    </source>
</reference>
<evidence type="ECO:0000313" key="14">
    <source>
        <dbReference type="Proteomes" id="UP000033085"/>
    </source>
</evidence>
<evidence type="ECO:0000313" key="20">
    <source>
        <dbReference type="Proteomes" id="UP000273443"/>
    </source>
</evidence>
<evidence type="ECO:0000313" key="17">
    <source>
        <dbReference type="Proteomes" id="UP000267993"/>
    </source>
</evidence>
<protein>
    <submittedName>
        <fullName evidence="2">Uncharacterized protein</fullName>
    </submittedName>
</protein>
<dbReference type="KEGG" id="ssol:SULB_0624"/>
<evidence type="ECO:0000313" key="8">
    <source>
        <dbReference type="EMBL" id="AZF77997.1"/>
    </source>
</evidence>
<dbReference type="EMBL" id="CP011055">
    <property type="protein sequence ID" value="AKA73016.1"/>
    <property type="molecule type" value="Genomic_DNA"/>
</dbReference>
<dbReference type="EMBL" id="CP033239">
    <property type="protein sequence ID" value="AZF77997.1"/>
    <property type="molecule type" value="Genomic_DNA"/>
</dbReference>
<dbReference type="Proteomes" id="UP000033057">
    <property type="component" value="Chromosome"/>
</dbReference>
<dbReference type="EMBL" id="CP033236">
    <property type="protein sequence ID" value="AZF70145.1"/>
    <property type="molecule type" value="Genomic_DNA"/>
</dbReference>
<dbReference type="AlphaFoldDB" id="A0A0E3K822"/>
<evidence type="ECO:0000313" key="19">
    <source>
        <dbReference type="Proteomes" id="UP000273194"/>
    </source>
</evidence>
<reference evidence="13 14" key="1">
    <citation type="journal article" date="2015" name="Genome Announc.">
        <title>Complete Genome Sequence of Sulfolobus solfataricus Strain 98/2 and Evolved Derivatives.</title>
        <authorList>
            <person name="McCarthy S."/>
            <person name="Gradnigo J."/>
            <person name="Johnson T."/>
            <person name="Payne S."/>
            <person name="Lipzen A."/>
            <person name="Martin J."/>
            <person name="Schackwitz W."/>
            <person name="Moriyama E."/>
            <person name="Blum P."/>
        </authorList>
    </citation>
    <scope>NUCLEOTIDE SEQUENCE [LARGE SCALE GENOMIC DNA]</scope>
    <source>
        <strain evidence="13">98/2 SULC</strain>
        <strain evidence="1">SARC-B</strain>
        <strain evidence="2">SARC-C</strain>
        <strain evidence="3 15">SULA</strain>
        <strain evidence="14">SULB</strain>
    </source>
</reference>
<dbReference type="Proteomes" id="UP000278715">
    <property type="component" value="Chromosome"/>
</dbReference>
<dbReference type="RefSeq" id="WP_009989034.1">
    <property type="nucleotide sequence ID" value="NZ_CP011055.2"/>
</dbReference>
<reference evidence="12" key="2">
    <citation type="submission" date="2016-04" db="EMBL/GenBank/DDBJ databases">
        <authorList>
            <person name="Evans L.H."/>
            <person name="Alamgir A."/>
            <person name="Owens N."/>
            <person name="Weber N.D."/>
            <person name="Virtaneva K."/>
            <person name="Barbian K."/>
            <person name="Babar A."/>
            <person name="Rosenke K."/>
        </authorList>
    </citation>
    <scope>NUCLEOTIDE SEQUENCE</scope>
    <source>
        <strain evidence="12">P1</strain>
    </source>
</reference>
<dbReference type="Proteomes" id="UP000267993">
    <property type="component" value="Chromosome"/>
</dbReference>
<dbReference type="KEGG" id="ssof:SULC_0622"/>
<dbReference type="EMBL" id="CP050869">
    <property type="protein sequence ID" value="QPG50019.1"/>
    <property type="molecule type" value="Genomic_DNA"/>
</dbReference>
<dbReference type="Proteomes" id="UP000076770">
    <property type="component" value="Chromosome i"/>
</dbReference>
<reference evidence="2" key="5">
    <citation type="submission" date="2018-10" db="EMBL/GenBank/DDBJ databases">
        <authorList>
            <person name="McCarthy S."/>
            <person name="Gradnigo J."/>
            <person name="Johnson T."/>
            <person name="Payne S."/>
            <person name="Lipzen A."/>
            <person name="Schackwitz W."/>
            <person name="Martin J."/>
            <person name="Moriyama E."/>
            <person name="Blum P."/>
        </authorList>
    </citation>
    <scope>NUCLEOTIDE SEQUENCE</scope>
    <source>
        <strain evidence="1">SARC-B</strain>
        <strain evidence="2">SARC-C</strain>
        <strain evidence="3">SULA</strain>
    </source>
</reference>
<dbReference type="EMBL" id="CP011056">
    <property type="protein sequence ID" value="AKA75714.1"/>
    <property type="molecule type" value="Genomic_DNA"/>
</dbReference>
<dbReference type="EMBL" id="CP033238">
    <property type="protein sequence ID" value="AZF75388.1"/>
    <property type="molecule type" value="Genomic_DNA"/>
</dbReference>